<accession>A0AAD8FGH8</accession>
<organism evidence="1 2">
    <name type="scientific">Biomphalaria pfeifferi</name>
    <name type="common">Bloodfluke planorb</name>
    <name type="synonym">Freshwater snail</name>
    <dbReference type="NCBI Taxonomy" id="112525"/>
    <lineage>
        <taxon>Eukaryota</taxon>
        <taxon>Metazoa</taxon>
        <taxon>Spiralia</taxon>
        <taxon>Lophotrochozoa</taxon>
        <taxon>Mollusca</taxon>
        <taxon>Gastropoda</taxon>
        <taxon>Heterobranchia</taxon>
        <taxon>Euthyneura</taxon>
        <taxon>Panpulmonata</taxon>
        <taxon>Hygrophila</taxon>
        <taxon>Lymnaeoidea</taxon>
        <taxon>Planorbidae</taxon>
        <taxon>Biomphalaria</taxon>
    </lineage>
</organism>
<feature type="non-terminal residue" evidence="1">
    <location>
        <position position="1"/>
    </location>
</feature>
<evidence type="ECO:0000313" key="1">
    <source>
        <dbReference type="EMBL" id="KAK0064172.1"/>
    </source>
</evidence>
<reference evidence="1" key="1">
    <citation type="journal article" date="2023" name="PLoS Negl. Trop. Dis.">
        <title>A genome sequence for Biomphalaria pfeifferi, the major vector snail for the human-infecting parasite Schistosoma mansoni.</title>
        <authorList>
            <person name="Bu L."/>
            <person name="Lu L."/>
            <person name="Laidemitt M.R."/>
            <person name="Zhang S.M."/>
            <person name="Mutuku M."/>
            <person name="Mkoji G."/>
            <person name="Steinauer M."/>
            <person name="Loker E.S."/>
        </authorList>
    </citation>
    <scope>NUCLEOTIDE SEQUENCE</scope>
    <source>
        <strain evidence="1">KasaAsao</strain>
    </source>
</reference>
<evidence type="ECO:0000313" key="2">
    <source>
        <dbReference type="Proteomes" id="UP001233172"/>
    </source>
</evidence>
<protein>
    <submittedName>
        <fullName evidence="1">Uncharacterized protein</fullName>
    </submittedName>
</protein>
<dbReference type="Proteomes" id="UP001233172">
    <property type="component" value="Unassembled WGS sequence"/>
</dbReference>
<gene>
    <name evidence="1" type="ORF">Bpfe_006357</name>
</gene>
<reference evidence="1" key="2">
    <citation type="submission" date="2023-04" db="EMBL/GenBank/DDBJ databases">
        <authorList>
            <person name="Bu L."/>
            <person name="Lu L."/>
            <person name="Laidemitt M.R."/>
            <person name="Zhang S.M."/>
            <person name="Mutuku M."/>
            <person name="Mkoji G."/>
            <person name="Steinauer M."/>
            <person name="Loker E.S."/>
        </authorList>
    </citation>
    <scope>NUCLEOTIDE SEQUENCE</scope>
    <source>
        <strain evidence="1">KasaAsao</strain>
        <tissue evidence="1">Whole Snail</tissue>
    </source>
</reference>
<dbReference type="EMBL" id="JASAOG010000018">
    <property type="protein sequence ID" value="KAK0064172.1"/>
    <property type="molecule type" value="Genomic_DNA"/>
</dbReference>
<comment type="caution">
    <text evidence="1">The sequence shown here is derived from an EMBL/GenBank/DDBJ whole genome shotgun (WGS) entry which is preliminary data.</text>
</comment>
<dbReference type="AlphaFoldDB" id="A0AAD8FGH8"/>
<keyword evidence="2" id="KW-1185">Reference proteome</keyword>
<sequence length="81" mass="9758">FISPTSKVYSKHQAKIKMFLKNIQNYFKVLWHCFLRHLWPACHLLKRIKEVYLLPISATFQTNKYTSGAHEIHFKILCYMN</sequence>
<name>A0AAD8FGH8_BIOPF</name>
<proteinExistence type="predicted"/>